<evidence type="ECO:0000259" key="8">
    <source>
        <dbReference type="Pfam" id="PF02775"/>
    </source>
</evidence>
<evidence type="ECO:0000256" key="6">
    <source>
        <dbReference type="RuleBase" id="RU362132"/>
    </source>
</evidence>
<comment type="caution">
    <text evidence="10">The sequence shown here is derived from an EMBL/GenBank/DDBJ whole genome shotgun (WGS) entry which is preliminary data.</text>
</comment>
<dbReference type="PATRIC" id="fig|1612624.7.peg.1949"/>
<proteinExistence type="inferred from homology"/>
<evidence type="ECO:0000256" key="1">
    <source>
        <dbReference type="ARBA" id="ARBA00001946"/>
    </source>
</evidence>
<sequence length="556" mass="59132">MTRPSDISPYPFVYEALASAFHAEGTNVLFALLGDGNMHWAASLTTLGVRGVYARHEHCACAMATMYSNATGNVGVASVTCGPGLTQTMTALATAVQARVPLVVFAGEGPIKAAFYNQSIDQAPLVTATGAHYIAGRSLARMTDYVRDAFFVARTERRPVVLGVPLDLQQQSLGASFSYKPSAGFIPHFSKILPNPEDVGKAVAAIATARKIVVLAGKGALHAGARAACEELADACGGMLATTLPTRGMFDHHPFGIGISGGYARAAGKTLLHETDLLVCVGASLSYFTADSGRLFQNAKVIQIDTRPVGLKHGRKAADIYLHADAGEGLRAIIDRLPSDRLDPGWRTAAIATEIADLTADGTEFATQPGLIDPRDAVAAIDMVIPKDWEIVNSSGHCAYFAAQLRGRKPENFNVIREFGAIGNGLSYAIGVAVAKPEKTVVLIDGDGSLMMHAQELETVRRLGLRLLICVLNDGAYGSEIHKMRADGISDEGAVFGRGDLSAMARGFGLRGAKIHELDQFPALFEAFRTADQAELWDIHIADNVTTPVMRAHVHK</sequence>
<gene>
    <name evidence="10" type="ORF">ADU59_21490</name>
</gene>
<dbReference type="PANTHER" id="PTHR18968:SF166">
    <property type="entry name" value="2-HYDROXYACYL-COA LYASE 2"/>
    <property type="match status" value="1"/>
</dbReference>
<keyword evidence="4" id="KW-0479">Metal-binding</keyword>
<dbReference type="STRING" id="1612624.ADU59_21490"/>
<dbReference type="GO" id="GO:0005948">
    <property type="term" value="C:acetolactate synthase complex"/>
    <property type="evidence" value="ECO:0007669"/>
    <property type="project" value="TreeGrafter"/>
</dbReference>
<dbReference type="Pfam" id="PF00205">
    <property type="entry name" value="TPP_enzyme_M"/>
    <property type="match status" value="1"/>
</dbReference>
<evidence type="ECO:0000313" key="11">
    <source>
        <dbReference type="Proteomes" id="UP000093111"/>
    </source>
</evidence>
<dbReference type="InterPro" id="IPR000399">
    <property type="entry name" value="TPP-bd_CS"/>
</dbReference>
<dbReference type="EMBL" id="LGLV01000014">
    <property type="protein sequence ID" value="OBZ93431.1"/>
    <property type="molecule type" value="Genomic_DNA"/>
</dbReference>
<keyword evidence="5 6" id="KW-0786">Thiamine pyrophosphate</keyword>
<dbReference type="OrthoDB" id="7534569at2"/>
<dbReference type="InterPro" id="IPR045229">
    <property type="entry name" value="TPP_enz"/>
</dbReference>
<dbReference type="RefSeq" id="WP_068956367.1">
    <property type="nucleotide sequence ID" value="NZ_LGLV01000014.1"/>
</dbReference>
<dbReference type="CDD" id="cd00568">
    <property type="entry name" value="TPP_enzymes"/>
    <property type="match status" value="1"/>
</dbReference>
<feature type="domain" description="Thiamine pyrophosphate enzyme N-terminal TPP-binding" evidence="9">
    <location>
        <begin position="14"/>
        <end position="114"/>
    </location>
</feature>
<dbReference type="PANTHER" id="PTHR18968">
    <property type="entry name" value="THIAMINE PYROPHOSPHATE ENZYMES"/>
    <property type="match status" value="1"/>
</dbReference>
<evidence type="ECO:0000256" key="2">
    <source>
        <dbReference type="ARBA" id="ARBA00001964"/>
    </source>
</evidence>
<dbReference type="SUPFAM" id="SSF52518">
    <property type="entry name" value="Thiamin diphosphate-binding fold (THDP-binding)"/>
    <property type="match status" value="2"/>
</dbReference>
<evidence type="ECO:0000259" key="9">
    <source>
        <dbReference type="Pfam" id="PF02776"/>
    </source>
</evidence>
<accession>A0A1C7NWP2</accession>
<dbReference type="GO" id="GO:0050660">
    <property type="term" value="F:flavin adenine dinucleotide binding"/>
    <property type="evidence" value="ECO:0007669"/>
    <property type="project" value="TreeGrafter"/>
</dbReference>
<comment type="cofactor">
    <cofactor evidence="2">
        <name>thiamine diphosphate</name>
        <dbReference type="ChEBI" id="CHEBI:58937"/>
    </cofactor>
</comment>
<feature type="domain" description="Thiamine pyrophosphate enzyme TPP-binding" evidence="8">
    <location>
        <begin position="396"/>
        <end position="531"/>
    </location>
</feature>
<dbReference type="PROSITE" id="PS00187">
    <property type="entry name" value="TPP_ENZYMES"/>
    <property type="match status" value="1"/>
</dbReference>
<dbReference type="GO" id="GO:0030976">
    <property type="term" value="F:thiamine pyrophosphate binding"/>
    <property type="evidence" value="ECO:0007669"/>
    <property type="project" value="InterPro"/>
</dbReference>
<evidence type="ECO:0000256" key="3">
    <source>
        <dbReference type="ARBA" id="ARBA00007812"/>
    </source>
</evidence>
<evidence type="ECO:0000313" key="10">
    <source>
        <dbReference type="EMBL" id="OBZ93431.1"/>
    </source>
</evidence>
<dbReference type="Pfam" id="PF02776">
    <property type="entry name" value="TPP_enzyme_N"/>
    <property type="match status" value="1"/>
</dbReference>
<dbReference type="Pfam" id="PF02775">
    <property type="entry name" value="TPP_enzyme_C"/>
    <property type="match status" value="1"/>
</dbReference>
<name>A0A1C7NWP2_9HYPH</name>
<comment type="similarity">
    <text evidence="3 6">Belongs to the TPP enzyme family.</text>
</comment>
<dbReference type="GO" id="GO:0009097">
    <property type="term" value="P:isoleucine biosynthetic process"/>
    <property type="evidence" value="ECO:0007669"/>
    <property type="project" value="TreeGrafter"/>
</dbReference>
<feature type="domain" description="Thiamine pyrophosphate enzyme central" evidence="7">
    <location>
        <begin position="201"/>
        <end position="333"/>
    </location>
</feature>
<dbReference type="InterPro" id="IPR011766">
    <property type="entry name" value="TPP_enzyme_TPP-bd"/>
</dbReference>
<reference evidence="10 11" key="1">
    <citation type="journal article" date="2016" name="Syst. Appl. Microbiol.">
        <title>Pararhizobium polonicum sp. nov. isolated from tumors on stone fruit rootstocks.</title>
        <authorList>
            <person name="Pulawska J."/>
            <person name="Kuzmanovic N."/>
            <person name="Willems A."/>
            <person name="Pothier J.F."/>
        </authorList>
    </citation>
    <scope>NUCLEOTIDE SEQUENCE [LARGE SCALE GENOMIC DNA]</scope>
    <source>
        <strain evidence="10 11">F5.1</strain>
    </source>
</reference>
<evidence type="ECO:0000256" key="5">
    <source>
        <dbReference type="ARBA" id="ARBA00023052"/>
    </source>
</evidence>
<dbReference type="InterPro" id="IPR029061">
    <property type="entry name" value="THDP-binding"/>
</dbReference>
<dbReference type="Proteomes" id="UP000093111">
    <property type="component" value="Unassembled WGS sequence"/>
</dbReference>
<dbReference type="InterPro" id="IPR029035">
    <property type="entry name" value="DHS-like_NAD/FAD-binding_dom"/>
</dbReference>
<dbReference type="GO" id="GO:0003984">
    <property type="term" value="F:acetolactate synthase activity"/>
    <property type="evidence" value="ECO:0007669"/>
    <property type="project" value="TreeGrafter"/>
</dbReference>
<comment type="cofactor">
    <cofactor evidence="1">
        <name>Mg(2+)</name>
        <dbReference type="ChEBI" id="CHEBI:18420"/>
    </cofactor>
</comment>
<dbReference type="AlphaFoldDB" id="A0A1C7NWP2"/>
<dbReference type="GO" id="GO:0000287">
    <property type="term" value="F:magnesium ion binding"/>
    <property type="evidence" value="ECO:0007669"/>
    <property type="project" value="InterPro"/>
</dbReference>
<dbReference type="InterPro" id="IPR012001">
    <property type="entry name" value="Thiamin_PyroP_enz_TPP-bd_dom"/>
</dbReference>
<dbReference type="Gene3D" id="3.40.50.970">
    <property type="match status" value="2"/>
</dbReference>
<dbReference type="InterPro" id="IPR012000">
    <property type="entry name" value="Thiamin_PyroP_enz_cen_dom"/>
</dbReference>
<protein>
    <submittedName>
        <fullName evidence="10">Decarboxylase</fullName>
    </submittedName>
</protein>
<dbReference type="SUPFAM" id="SSF52467">
    <property type="entry name" value="DHS-like NAD/FAD-binding domain"/>
    <property type="match status" value="1"/>
</dbReference>
<dbReference type="Gene3D" id="3.40.50.1220">
    <property type="entry name" value="TPP-binding domain"/>
    <property type="match status" value="1"/>
</dbReference>
<dbReference type="GO" id="GO:0009099">
    <property type="term" value="P:L-valine biosynthetic process"/>
    <property type="evidence" value="ECO:0007669"/>
    <property type="project" value="TreeGrafter"/>
</dbReference>
<evidence type="ECO:0000259" key="7">
    <source>
        <dbReference type="Pfam" id="PF00205"/>
    </source>
</evidence>
<evidence type="ECO:0000256" key="4">
    <source>
        <dbReference type="ARBA" id="ARBA00022723"/>
    </source>
</evidence>
<organism evidence="10 11">
    <name type="scientific">Pararhizobium polonicum</name>
    <dbReference type="NCBI Taxonomy" id="1612624"/>
    <lineage>
        <taxon>Bacteria</taxon>
        <taxon>Pseudomonadati</taxon>
        <taxon>Pseudomonadota</taxon>
        <taxon>Alphaproteobacteria</taxon>
        <taxon>Hyphomicrobiales</taxon>
        <taxon>Rhizobiaceae</taxon>
        <taxon>Rhizobium/Agrobacterium group</taxon>
        <taxon>Pararhizobium</taxon>
    </lineage>
</organism>
<keyword evidence="11" id="KW-1185">Reference proteome</keyword>
<dbReference type="CDD" id="cd07035">
    <property type="entry name" value="TPP_PYR_POX_like"/>
    <property type="match status" value="1"/>
</dbReference>